<reference evidence="1" key="1">
    <citation type="submission" date="2021-03" db="EMBL/GenBank/DDBJ databases">
        <title>Draft genome sequence of rust myrtle Austropuccinia psidii MF-1, a brazilian biotype.</title>
        <authorList>
            <person name="Quecine M.C."/>
            <person name="Pachon D.M.R."/>
            <person name="Bonatelli M.L."/>
            <person name="Correr F.H."/>
            <person name="Franceschini L.M."/>
            <person name="Leite T.F."/>
            <person name="Margarido G.R.A."/>
            <person name="Almeida C.A."/>
            <person name="Ferrarezi J.A."/>
            <person name="Labate C.A."/>
        </authorList>
    </citation>
    <scope>NUCLEOTIDE SEQUENCE</scope>
    <source>
        <strain evidence="1">MF-1</strain>
    </source>
</reference>
<keyword evidence="2" id="KW-1185">Reference proteome</keyword>
<gene>
    <name evidence="1" type="ORF">O181_093262</name>
</gene>
<name>A0A9Q3J148_9BASI</name>
<organism evidence="1 2">
    <name type="scientific">Austropuccinia psidii MF-1</name>
    <dbReference type="NCBI Taxonomy" id="1389203"/>
    <lineage>
        <taxon>Eukaryota</taxon>
        <taxon>Fungi</taxon>
        <taxon>Dikarya</taxon>
        <taxon>Basidiomycota</taxon>
        <taxon>Pucciniomycotina</taxon>
        <taxon>Pucciniomycetes</taxon>
        <taxon>Pucciniales</taxon>
        <taxon>Sphaerophragmiaceae</taxon>
        <taxon>Austropuccinia</taxon>
    </lineage>
</organism>
<comment type="caution">
    <text evidence="1">The sequence shown here is derived from an EMBL/GenBank/DDBJ whole genome shotgun (WGS) entry which is preliminary data.</text>
</comment>
<proteinExistence type="predicted"/>
<evidence type="ECO:0000313" key="2">
    <source>
        <dbReference type="Proteomes" id="UP000765509"/>
    </source>
</evidence>
<sequence length="148" mass="16303">MTGPACGLRVLIVGQPHAFIRTPRQVIRRQLSHAWKKFYFQSSNRLFCWLGGQLDCRCSPARAWKPEANQCGFASASSALELPRPMIAEAGYVCVGISHHGSFSARSHTPRTSCGAWLEAKNSLGRVASFSGVLYMCEEKTLMPISVD</sequence>
<evidence type="ECO:0000313" key="1">
    <source>
        <dbReference type="EMBL" id="MBW0553547.1"/>
    </source>
</evidence>
<protein>
    <submittedName>
        <fullName evidence="1">Uncharacterized protein</fullName>
    </submittedName>
</protein>
<dbReference type="AlphaFoldDB" id="A0A9Q3J148"/>
<dbReference type="EMBL" id="AVOT02059984">
    <property type="protein sequence ID" value="MBW0553547.1"/>
    <property type="molecule type" value="Genomic_DNA"/>
</dbReference>
<accession>A0A9Q3J148</accession>
<dbReference type="Proteomes" id="UP000765509">
    <property type="component" value="Unassembled WGS sequence"/>
</dbReference>